<dbReference type="KEGG" id="uli:ETAA1_34310"/>
<keyword evidence="5" id="KW-1185">Reference proteome</keyword>
<gene>
    <name evidence="4" type="ORF">ETAA1_34310</name>
</gene>
<dbReference type="SUPFAM" id="SSF55729">
    <property type="entry name" value="Acyl-CoA N-acyltransferases (Nat)"/>
    <property type="match status" value="1"/>
</dbReference>
<dbReference type="RefSeq" id="WP_145240435.1">
    <property type="nucleotide sequence ID" value="NZ_CP036273.1"/>
</dbReference>
<dbReference type="GO" id="GO:0016747">
    <property type="term" value="F:acyltransferase activity, transferring groups other than amino-acyl groups"/>
    <property type="evidence" value="ECO:0007669"/>
    <property type="project" value="InterPro"/>
</dbReference>
<evidence type="ECO:0000259" key="3">
    <source>
        <dbReference type="PROSITE" id="PS51186"/>
    </source>
</evidence>
<dbReference type="Gene3D" id="3.40.630.30">
    <property type="match status" value="1"/>
</dbReference>
<keyword evidence="1 4" id="KW-0808">Transferase</keyword>
<dbReference type="InterPro" id="IPR050832">
    <property type="entry name" value="Bact_Acetyltransf"/>
</dbReference>
<dbReference type="InterPro" id="IPR000182">
    <property type="entry name" value="GNAT_dom"/>
</dbReference>
<protein>
    <submittedName>
        <fullName evidence="4">Acetyltransferase (GNAT) family protein</fullName>
    </submittedName>
</protein>
<name>A0A517XVF8_9BACT</name>
<sequence>MLRPATAADTDALVALTAGTGFFKPLELDTLREVLDDFHAANADLGHRCFVWDERDDLLGYVYHAPAPMTDRTWYLYWIAVDAARQGQGLGGKLLEFVEQDVRGQGGRLLLIETSSTPHYEPTRRFYRKYGYDQPATVPDFYADGDGLVVFSKRLLPPAE</sequence>
<evidence type="ECO:0000313" key="5">
    <source>
        <dbReference type="Proteomes" id="UP000319576"/>
    </source>
</evidence>
<dbReference type="PROSITE" id="PS51186">
    <property type="entry name" value="GNAT"/>
    <property type="match status" value="1"/>
</dbReference>
<evidence type="ECO:0000256" key="1">
    <source>
        <dbReference type="ARBA" id="ARBA00022679"/>
    </source>
</evidence>
<keyword evidence="2" id="KW-0012">Acyltransferase</keyword>
<reference evidence="4 5" key="1">
    <citation type="submission" date="2019-02" db="EMBL/GenBank/DDBJ databases">
        <title>Deep-cultivation of Planctomycetes and their phenomic and genomic characterization uncovers novel biology.</title>
        <authorList>
            <person name="Wiegand S."/>
            <person name="Jogler M."/>
            <person name="Boedeker C."/>
            <person name="Pinto D."/>
            <person name="Vollmers J."/>
            <person name="Rivas-Marin E."/>
            <person name="Kohn T."/>
            <person name="Peeters S.H."/>
            <person name="Heuer A."/>
            <person name="Rast P."/>
            <person name="Oberbeckmann S."/>
            <person name="Bunk B."/>
            <person name="Jeske O."/>
            <person name="Meyerdierks A."/>
            <person name="Storesund J.E."/>
            <person name="Kallscheuer N."/>
            <person name="Luecker S."/>
            <person name="Lage O.M."/>
            <person name="Pohl T."/>
            <person name="Merkel B.J."/>
            <person name="Hornburger P."/>
            <person name="Mueller R.-W."/>
            <person name="Bruemmer F."/>
            <person name="Labrenz M."/>
            <person name="Spormann A.M."/>
            <person name="Op den Camp H."/>
            <person name="Overmann J."/>
            <person name="Amann R."/>
            <person name="Jetten M.S.M."/>
            <person name="Mascher T."/>
            <person name="Medema M.H."/>
            <person name="Devos D.P."/>
            <person name="Kaster A.-K."/>
            <person name="Ovreas L."/>
            <person name="Rohde M."/>
            <person name="Galperin M.Y."/>
            <person name="Jogler C."/>
        </authorList>
    </citation>
    <scope>NUCLEOTIDE SEQUENCE [LARGE SCALE GENOMIC DNA]</scope>
    <source>
        <strain evidence="4 5">ETA_A1</strain>
    </source>
</reference>
<organism evidence="4 5">
    <name type="scientific">Urbifossiella limnaea</name>
    <dbReference type="NCBI Taxonomy" id="2528023"/>
    <lineage>
        <taxon>Bacteria</taxon>
        <taxon>Pseudomonadati</taxon>
        <taxon>Planctomycetota</taxon>
        <taxon>Planctomycetia</taxon>
        <taxon>Gemmatales</taxon>
        <taxon>Gemmataceae</taxon>
        <taxon>Urbifossiella</taxon>
    </lineage>
</organism>
<evidence type="ECO:0000256" key="2">
    <source>
        <dbReference type="ARBA" id="ARBA00023315"/>
    </source>
</evidence>
<dbReference type="CDD" id="cd04301">
    <property type="entry name" value="NAT_SF"/>
    <property type="match status" value="1"/>
</dbReference>
<dbReference type="Proteomes" id="UP000319576">
    <property type="component" value="Chromosome"/>
</dbReference>
<dbReference type="PANTHER" id="PTHR43877">
    <property type="entry name" value="AMINOALKYLPHOSPHONATE N-ACETYLTRANSFERASE-RELATED-RELATED"/>
    <property type="match status" value="1"/>
</dbReference>
<dbReference type="Pfam" id="PF00583">
    <property type="entry name" value="Acetyltransf_1"/>
    <property type="match status" value="1"/>
</dbReference>
<dbReference type="InterPro" id="IPR016181">
    <property type="entry name" value="Acyl_CoA_acyltransferase"/>
</dbReference>
<dbReference type="AlphaFoldDB" id="A0A517XVF8"/>
<dbReference type="EMBL" id="CP036273">
    <property type="protein sequence ID" value="QDU21464.1"/>
    <property type="molecule type" value="Genomic_DNA"/>
</dbReference>
<feature type="domain" description="N-acetyltransferase" evidence="3">
    <location>
        <begin position="1"/>
        <end position="156"/>
    </location>
</feature>
<proteinExistence type="predicted"/>
<evidence type="ECO:0000313" key="4">
    <source>
        <dbReference type="EMBL" id="QDU21464.1"/>
    </source>
</evidence>
<accession>A0A517XVF8</accession>
<dbReference type="OrthoDB" id="9798006at2"/>